<sequence length="795" mass="85719">MKIASTLAALCLAGTLPVFAQEPAPAELDTIAVGPRADEAEANPAPQAGESEAVAEIIVTAQKRAQSLQKVPVSVGVVDGQAFAQSGNFDAGAIENFVPNVEIDIDAQAPVIGIRGYNTETDNVGFEPAVGLVLDDLALGRPEFVPDGLFDIERVEVLRGPQGTLFGKNTIAGVINFRSAEPDSGFGAGLALTGGDPRQRRAEGYLNAPLGDDAAARLAGVYWDKRGDVWNSTLQRHENSQEQSAVRLKTGWRSERWHLALAGQYSDTHASYAPWQLYDASAASLRYAQGYDVQTEDDPLDARTAFDQPGFVNRTSNLVRGLAEYEAGDWGALHDVTLTTIVGHAGFDLTTLIDSDVSAADIIHTDFLVDYAQDSIELRPSGTADSLFGLGGNVEWTLGLYAFRSKMTSHLDAVAGDDLIDFALSAAGVEALGGPDLGPVGELIDLLPNLPGIPLNDALLRGFAQDTESYALFGQMSWSLTDRLAAIVGARFGIEYKKADFDVRRVGLGIVGLVIGAEPFTDTRKRRETDVSPKLGLQYEFTPEAMGFATYTHGFKGGGFNATASDDSNLEFEPERATSYEAGLKSRWFDRRLTLNTTVYRTDIDDLQTVDFDGVAYKTANAAKARLQGVEIETLWRPQSGWFSLAAAAAFSKAEYVKYDNAPAASENADAETQDLSGRTLANAPRVTATLSPQLHFGLPWNASGLLGIDLSHRGDQYSAVDLDTHSFQKAYTLLGARLALTSADERWQFVVNGTNLTDKRTLDLVFDHSVFASTYVAQQNPLRSVSATLRYGFR</sequence>
<keyword evidence="17" id="KW-1185">Reference proteome</keyword>
<reference evidence="16 17" key="1">
    <citation type="journal article" date="2012" name="J. Bacteriol.">
        <title>Genome Sequence of n-Alkane-Degrading Hydrocarboniphaga effusa Strain AP103T (ATCC BAA-332T).</title>
        <authorList>
            <person name="Chang H.K."/>
            <person name="Zylstra G.J."/>
            <person name="Chae J.C."/>
        </authorList>
    </citation>
    <scope>NUCLEOTIDE SEQUENCE [LARGE SCALE GENOMIC DNA]</scope>
    <source>
        <strain evidence="16 17">AP103</strain>
    </source>
</reference>
<feature type="signal peptide" evidence="13">
    <location>
        <begin position="1"/>
        <end position="20"/>
    </location>
</feature>
<keyword evidence="3 11" id="KW-1134">Transmembrane beta strand</keyword>
<comment type="caution">
    <text evidence="16">The sequence shown here is derived from an EMBL/GenBank/DDBJ whole genome shotgun (WGS) entry which is preliminary data.</text>
</comment>
<keyword evidence="5 11" id="KW-0812">Transmembrane</keyword>
<evidence type="ECO:0008006" key="18">
    <source>
        <dbReference type="Google" id="ProtNLM"/>
    </source>
</evidence>
<evidence type="ECO:0000256" key="7">
    <source>
        <dbReference type="ARBA" id="ARBA00023065"/>
    </source>
</evidence>
<dbReference type="PANTHER" id="PTHR32552">
    <property type="entry name" value="FERRICHROME IRON RECEPTOR-RELATED"/>
    <property type="match status" value="1"/>
</dbReference>
<name>I8T515_9GAMM</name>
<keyword evidence="6" id="KW-0408">Iron</keyword>
<feature type="domain" description="TonB-dependent receptor plug" evidence="15">
    <location>
        <begin position="68"/>
        <end position="174"/>
    </location>
</feature>
<dbReference type="Pfam" id="PF00593">
    <property type="entry name" value="TonB_dep_Rec_b-barrel"/>
    <property type="match status" value="1"/>
</dbReference>
<evidence type="ECO:0000313" key="16">
    <source>
        <dbReference type="EMBL" id="EIT68985.1"/>
    </source>
</evidence>
<accession>I8T515</accession>
<evidence type="ECO:0000256" key="13">
    <source>
        <dbReference type="SAM" id="SignalP"/>
    </source>
</evidence>
<evidence type="ECO:0000259" key="14">
    <source>
        <dbReference type="Pfam" id="PF00593"/>
    </source>
</evidence>
<dbReference type="GO" id="GO:0009279">
    <property type="term" value="C:cell outer membrane"/>
    <property type="evidence" value="ECO:0007669"/>
    <property type="project" value="UniProtKB-SubCell"/>
</dbReference>
<dbReference type="GO" id="GO:0006826">
    <property type="term" value="P:iron ion transport"/>
    <property type="evidence" value="ECO:0007669"/>
    <property type="project" value="UniProtKB-KW"/>
</dbReference>
<evidence type="ECO:0000256" key="3">
    <source>
        <dbReference type="ARBA" id="ARBA00022452"/>
    </source>
</evidence>
<dbReference type="PANTHER" id="PTHR32552:SF81">
    <property type="entry name" value="TONB-DEPENDENT OUTER MEMBRANE RECEPTOR"/>
    <property type="match status" value="1"/>
</dbReference>
<evidence type="ECO:0000256" key="6">
    <source>
        <dbReference type="ARBA" id="ARBA00023004"/>
    </source>
</evidence>
<keyword evidence="2 11" id="KW-0813">Transport</keyword>
<feature type="domain" description="TonB-dependent receptor-like beta-barrel" evidence="14">
    <location>
        <begin position="463"/>
        <end position="757"/>
    </location>
</feature>
<evidence type="ECO:0000256" key="2">
    <source>
        <dbReference type="ARBA" id="ARBA00022448"/>
    </source>
</evidence>
<evidence type="ECO:0000256" key="1">
    <source>
        <dbReference type="ARBA" id="ARBA00004571"/>
    </source>
</evidence>
<evidence type="ECO:0000256" key="8">
    <source>
        <dbReference type="ARBA" id="ARBA00023077"/>
    </source>
</evidence>
<evidence type="ECO:0000256" key="10">
    <source>
        <dbReference type="ARBA" id="ARBA00023237"/>
    </source>
</evidence>
<evidence type="ECO:0000256" key="4">
    <source>
        <dbReference type="ARBA" id="ARBA00022496"/>
    </source>
</evidence>
<keyword evidence="9 11" id="KW-0472">Membrane</keyword>
<evidence type="ECO:0000259" key="15">
    <source>
        <dbReference type="Pfam" id="PF07715"/>
    </source>
</evidence>
<organism evidence="16 17">
    <name type="scientific">Hydrocarboniphaga effusa AP103</name>
    <dbReference type="NCBI Taxonomy" id="1172194"/>
    <lineage>
        <taxon>Bacteria</taxon>
        <taxon>Pseudomonadati</taxon>
        <taxon>Pseudomonadota</taxon>
        <taxon>Gammaproteobacteria</taxon>
        <taxon>Nevskiales</taxon>
        <taxon>Nevskiaceae</taxon>
        <taxon>Hydrocarboniphaga</taxon>
    </lineage>
</organism>
<gene>
    <name evidence="16" type="ORF">WQQ_25670</name>
</gene>
<evidence type="ECO:0000256" key="11">
    <source>
        <dbReference type="PROSITE-ProRule" id="PRU01360"/>
    </source>
</evidence>
<evidence type="ECO:0000256" key="12">
    <source>
        <dbReference type="RuleBase" id="RU003357"/>
    </source>
</evidence>
<evidence type="ECO:0000256" key="5">
    <source>
        <dbReference type="ARBA" id="ARBA00022692"/>
    </source>
</evidence>
<keyword evidence="7" id="KW-0406">Ion transport</keyword>
<protein>
    <recommendedName>
        <fullName evidence="18">TonB-dependent receptor</fullName>
    </recommendedName>
</protein>
<dbReference type="STRING" id="1172194.WQQ_25670"/>
<feature type="chain" id="PRO_5003714398" description="TonB-dependent receptor" evidence="13">
    <location>
        <begin position="21"/>
        <end position="795"/>
    </location>
</feature>
<dbReference type="Pfam" id="PF07715">
    <property type="entry name" value="Plug"/>
    <property type="match status" value="1"/>
</dbReference>
<dbReference type="InterPro" id="IPR039426">
    <property type="entry name" value="TonB-dep_rcpt-like"/>
</dbReference>
<evidence type="ECO:0000313" key="17">
    <source>
        <dbReference type="Proteomes" id="UP000003704"/>
    </source>
</evidence>
<dbReference type="RefSeq" id="WP_007185510.1">
    <property type="nucleotide sequence ID" value="NZ_AKGD01000002.1"/>
</dbReference>
<dbReference type="PROSITE" id="PS52016">
    <property type="entry name" value="TONB_DEPENDENT_REC_3"/>
    <property type="match status" value="1"/>
</dbReference>
<comment type="similarity">
    <text evidence="11 12">Belongs to the TonB-dependent receptor family.</text>
</comment>
<dbReference type="SUPFAM" id="SSF56935">
    <property type="entry name" value="Porins"/>
    <property type="match status" value="1"/>
</dbReference>
<dbReference type="OrthoDB" id="7051185at2"/>
<keyword evidence="13" id="KW-0732">Signal</keyword>
<keyword evidence="4" id="KW-0410">Iron transport</keyword>
<dbReference type="InterPro" id="IPR012910">
    <property type="entry name" value="Plug_dom"/>
</dbReference>
<keyword evidence="8 12" id="KW-0798">TonB box</keyword>
<dbReference type="InterPro" id="IPR000531">
    <property type="entry name" value="Beta-barrel_TonB"/>
</dbReference>
<dbReference type="PATRIC" id="fig|1172194.4.peg.2479"/>
<dbReference type="Gene3D" id="2.40.170.20">
    <property type="entry name" value="TonB-dependent receptor, beta-barrel domain"/>
    <property type="match status" value="1"/>
</dbReference>
<keyword evidence="10 11" id="KW-0998">Cell outer membrane</keyword>
<comment type="subcellular location">
    <subcellularLocation>
        <location evidence="1 11">Cell outer membrane</location>
        <topology evidence="1 11">Multi-pass membrane protein</topology>
    </subcellularLocation>
</comment>
<dbReference type="Proteomes" id="UP000003704">
    <property type="component" value="Unassembled WGS sequence"/>
</dbReference>
<evidence type="ECO:0000256" key="9">
    <source>
        <dbReference type="ARBA" id="ARBA00023136"/>
    </source>
</evidence>
<dbReference type="InterPro" id="IPR036942">
    <property type="entry name" value="Beta-barrel_TonB_sf"/>
</dbReference>
<dbReference type="AlphaFoldDB" id="I8T515"/>
<dbReference type="EMBL" id="AKGD01000002">
    <property type="protein sequence ID" value="EIT68985.1"/>
    <property type="molecule type" value="Genomic_DNA"/>
</dbReference>
<proteinExistence type="inferred from homology"/>